<feature type="region of interest" description="Disordered" evidence="1">
    <location>
        <begin position="1"/>
        <end position="28"/>
    </location>
</feature>
<feature type="compositionally biased region" description="Polar residues" evidence="1">
    <location>
        <begin position="8"/>
        <end position="23"/>
    </location>
</feature>
<dbReference type="RefSeq" id="XP_022644783.1">
    <property type="nucleotide sequence ID" value="XM_022789048.1"/>
</dbReference>
<sequence>MYRMMSESGGTENPGMSTGVTSLENDRALDQDNLKRHWIEQPPAQSIGESKVRIARNKKDTTWVRFEEDDGSEGAATIQPSSIEVVATKALQQQAIIKDAKWGTTSSGTSEQAKNNANLQQKDQSEIRIEPMALRPSPPRSPVAIEPPPSGSSTMWPNLSARRNSQDKFLNGDVICTVLPSNKSCAWVTRAKFKPNLVPEEIMDTNLTITVEDYVLALQILTNDLRFTLYNILYKRILLMWMLMGFVILLSLLFSGTKGLALFGGGVFWLIVNAVGIFAFMYIKLKLYHMLERCIAHVNQILVKHKILLGLDDRGKLSCHKVHLIFLYFDTEPCIKYLCAMLEEQEKADTANEARENPVVRSRMDIGQEDNIFITRGSVTERLSQKEKTAEKLLLRYSQRWVKSFVRKRLDLNVPIHPDAYSTEPASPEPPRHCSMARCLCQVIEEHLCFKPLTKCTWSELCC</sequence>
<keyword evidence="2" id="KW-0812">Transmembrane</keyword>
<feature type="region of interest" description="Disordered" evidence="1">
    <location>
        <begin position="102"/>
        <end position="157"/>
    </location>
</feature>
<keyword evidence="2" id="KW-1133">Transmembrane helix</keyword>
<feature type="compositionally biased region" description="Polar residues" evidence="1">
    <location>
        <begin position="103"/>
        <end position="122"/>
    </location>
</feature>
<evidence type="ECO:0000256" key="2">
    <source>
        <dbReference type="SAM" id="Phobius"/>
    </source>
</evidence>
<dbReference type="PANTHER" id="PTHR31193">
    <property type="entry name" value="TRANSMEMBRANE PROTEIN C9ORF91"/>
    <property type="match status" value="1"/>
</dbReference>
<dbReference type="EnsemblMetazoa" id="XM_022789048">
    <property type="protein sequence ID" value="XP_022644783"/>
    <property type="gene ID" value="LOC111243455"/>
</dbReference>
<keyword evidence="2" id="KW-0472">Membrane</keyword>
<reference evidence="3" key="1">
    <citation type="submission" date="2021-01" db="UniProtKB">
        <authorList>
            <consortium name="EnsemblMetazoa"/>
        </authorList>
    </citation>
    <scope>IDENTIFICATION</scope>
</reference>
<feature type="transmembrane region" description="Helical" evidence="2">
    <location>
        <begin position="260"/>
        <end position="283"/>
    </location>
</feature>
<dbReference type="Pfam" id="PF14800">
    <property type="entry name" value="DUF4481"/>
    <property type="match status" value="1"/>
</dbReference>
<accession>A0A7M7IZN1</accession>
<evidence type="ECO:0000313" key="3">
    <source>
        <dbReference type="EnsemblMetazoa" id="XP_022644783"/>
    </source>
</evidence>
<dbReference type="InterPro" id="IPR028054">
    <property type="entry name" value="DUF4481"/>
</dbReference>
<dbReference type="GeneID" id="111243455"/>
<organism evidence="3 4">
    <name type="scientific">Varroa destructor</name>
    <name type="common">Honeybee mite</name>
    <dbReference type="NCBI Taxonomy" id="109461"/>
    <lineage>
        <taxon>Eukaryota</taxon>
        <taxon>Metazoa</taxon>
        <taxon>Ecdysozoa</taxon>
        <taxon>Arthropoda</taxon>
        <taxon>Chelicerata</taxon>
        <taxon>Arachnida</taxon>
        <taxon>Acari</taxon>
        <taxon>Parasitiformes</taxon>
        <taxon>Mesostigmata</taxon>
        <taxon>Gamasina</taxon>
        <taxon>Dermanyssoidea</taxon>
        <taxon>Varroidae</taxon>
        <taxon>Varroa</taxon>
    </lineage>
</organism>
<evidence type="ECO:0000256" key="1">
    <source>
        <dbReference type="SAM" id="MobiDB-lite"/>
    </source>
</evidence>
<proteinExistence type="predicted"/>
<feature type="compositionally biased region" description="Pro residues" evidence="1">
    <location>
        <begin position="136"/>
        <end position="150"/>
    </location>
</feature>
<name>A0A7M7IZN1_VARDE</name>
<feature type="transmembrane region" description="Helical" evidence="2">
    <location>
        <begin position="237"/>
        <end position="254"/>
    </location>
</feature>
<evidence type="ECO:0000313" key="4">
    <source>
        <dbReference type="Proteomes" id="UP000594260"/>
    </source>
</evidence>
<dbReference type="Proteomes" id="UP000594260">
    <property type="component" value="Unplaced"/>
</dbReference>
<keyword evidence="4" id="KW-1185">Reference proteome</keyword>
<evidence type="ECO:0008006" key="5">
    <source>
        <dbReference type="Google" id="ProtNLM"/>
    </source>
</evidence>
<dbReference type="AlphaFoldDB" id="A0A7M7IZN1"/>
<dbReference type="PANTHER" id="PTHR31193:SF1">
    <property type="entry name" value="TRANSMEMBRANE PROTEIN 268"/>
    <property type="match status" value="1"/>
</dbReference>
<protein>
    <recommendedName>
        <fullName evidence="5">Transmembrane protein 268</fullName>
    </recommendedName>
</protein>